<sequence>MLNLQFAETMELTEAELEKVYGGNFTMACVGENIGCGGSALPAWGGRGISPRPYGAFDWSNGLIEGLFGKRRN</sequence>
<dbReference type="AlphaFoldDB" id="A0A1X0WPK4"/>
<dbReference type="RefSeq" id="WP_061598946.1">
    <property type="nucleotide sequence ID" value="NZ_LAWC01000006.1"/>
</dbReference>
<organism evidence="1 2">
    <name type="scientific">Streptococcus oralis subsp. tigurinus</name>
    <dbReference type="NCBI Taxonomy" id="1077464"/>
    <lineage>
        <taxon>Bacteria</taxon>
        <taxon>Bacillati</taxon>
        <taxon>Bacillota</taxon>
        <taxon>Bacilli</taxon>
        <taxon>Lactobacillales</taxon>
        <taxon>Streptococcaceae</taxon>
        <taxon>Streptococcus</taxon>
    </lineage>
</organism>
<protein>
    <submittedName>
        <fullName evidence="1">Uncharacterized protein</fullName>
    </submittedName>
</protein>
<accession>A0A1X0WPK4</accession>
<gene>
    <name evidence="1" type="ORF">ATE34_00800</name>
</gene>
<comment type="caution">
    <text evidence="1">The sequence shown here is derived from an EMBL/GenBank/DDBJ whole genome shotgun (WGS) entry which is preliminary data.</text>
</comment>
<reference evidence="1 2" key="1">
    <citation type="journal article" date="2016" name="PLoS ONE">
        <title>Comparative Genomics Analysis of Streptococcus tigurinus Strains Identifies Genetic Elements Specifically and Uniquely Present in Highly Virulent Strains.</title>
        <authorList>
            <person name="Diene S.M."/>
            <person name="Francois P."/>
            <person name="Zbinden A."/>
            <person name="Entenza J.M."/>
            <person name="Resch G."/>
        </authorList>
    </citation>
    <scope>NUCLEOTIDE SEQUENCE [LARGE SCALE GENOMIC DNA]</scope>
    <source>
        <strain evidence="1 2">AZ_8</strain>
    </source>
</reference>
<proteinExistence type="predicted"/>
<evidence type="ECO:0000313" key="1">
    <source>
        <dbReference type="EMBL" id="ORJ28682.1"/>
    </source>
</evidence>
<dbReference type="Proteomes" id="UP000192428">
    <property type="component" value="Unassembled WGS sequence"/>
</dbReference>
<evidence type="ECO:0000313" key="2">
    <source>
        <dbReference type="Proteomes" id="UP000192428"/>
    </source>
</evidence>
<name>A0A1X0WPK4_STROR</name>
<dbReference type="EMBL" id="LNVF01000002">
    <property type="protein sequence ID" value="ORJ28682.1"/>
    <property type="molecule type" value="Genomic_DNA"/>
</dbReference>